<dbReference type="AlphaFoldDB" id="A0A1D8IR39"/>
<keyword evidence="2" id="KW-1185">Reference proteome</keyword>
<dbReference type="Proteomes" id="UP000095401">
    <property type="component" value="Chromosome"/>
</dbReference>
<accession>A0A1D8IR39</accession>
<name>A0A1D8IR39_9GAMM</name>
<evidence type="ECO:0000313" key="1">
    <source>
        <dbReference type="EMBL" id="AOU98865.1"/>
    </source>
</evidence>
<organism evidence="1 2">
    <name type="scientific">Acidihalobacter yilgarnensis</name>
    <dbReference type="NCBI Taxonomy" id="2819280"/>
    <lineage>
        <taxon>Bacteria</taxon>
        <taxon>Pseudomonadati</taxon>
        <taxon>Pseudomonadota</taxon>
        <taxon>Gammaproteobacteria</taxon>
        <taxon>Chromatiales</taxon>
        <taxon>Ectothiorhodospiraceae</taxon>
        <taxon>Acidihalobacter</taxon>
    </lineage>
</organism>
<protein>
    <submittedName>
        <fullName evidence="1">Uncharacterized protein</fullName>
    </submittedName>
</protein>
<dbReference type="KEGG" id="aprs:BI364_13665"/>
<dbReference type="EMBL" id="CP017415">
    <property type="protein sequence ID" value="AOU98865.1"/>
    <property type="molecule type" value="Genomic_DNA"/>
</dbReference>
<evidence type="ECO:0000313" key="2">
    <source>
        <dbReference type="Proteomes" id="UP000095401"/>
    </source>
</evidence>
<proteinExistence type="predicted"/>
<gene>
    <name evidence="1" type="ORF">BI364_13665</name>
</gene>
<sequence>MPQMNALALSTSSAFGITEEDVLAVLKQNVLRIADVSDKTVAFWAEEFFAMLGPDEHARVANAALASESGDIDDQTIAAHAEIALIMREQGLLK</sequence>
<reference evidence="2" key="1">
    <citation type="submission" date="2016-09" db="EMBL/GenBank/DDBJ databases">
        <title>Acidihalobacter prosperus F5.</title>
        <authorList>
            <person name="Khaleque H.N."/>
            <person name="Ramsay J.P."/>
            <person name="Kaksonen A.H."/>
            <person name="Boxall N.J."/>
            <person name="Watkin E.L.J."/>
        </authorList>
    </citation>
    <scope>NUCLEOTIDE SEQUENCE [LARGE SCALE GENOMIC DNA]</scope>
    <source>
        <strain evidence="2">F5</strain>
    </source>
</reference>